<evidence type="ECO:0000313" key="9">
    <source>
        <dbReference type="EMBL" id="PKZ14702.1"/>
    </source>
</evidence>
<dbReference type="InterPro" id="IPR050539">
    <property type="entry name" value="ThrE_Dicarb/AminoAcid_Exp"/>
</dbReference>
<dbReference type="Pfam" id="PF06738">
    <property type="entry name" value="ThrE"/>
    <property type="match status" value="1"/>
</dbReference>
<proteinExistence type="inferred from homology"/>
<dbReference type="EMBL" id="PKGS01000012">
    <property type="protein sequence ID" value="PKZ14702.1"/>
    <property type="molecule type" value="Genomic_DNA"/>
</dbReference>
<dbReference type="GO" id="GO:0005886">
    <property type="term" value="C:plasma membrane"/>
    <property type="evidence" value="ECO:0007669"/>
    <property type="project" value="UniProtKB-SubCell"/>
</dbReference>
<evidence type="ECO:0000256" key="2">
    <source>
        <dbReference type="ARBA" id="ARBA00022475"/>
    </source>
</evidence>
<keyword evidence="10" id="KW-1185">Reference proteome</keyword>
<dbReference type="RefSeq" id="WP_101541000.1">
    <property type="nucleotide sequence ID" value="NZ_CALTZC010000004.1"/>
</dbReference>
<accession>A0A2I1M3J3</accession>
<evidence type="ECO:0000256" key="4">
    <source>
        <dbReference type="ARBA" id="ARBA00022989"/>
    </source>
</evidence>
<dbReference type="InterPro" id="IPR010619">
    <property type="entry name" value="ThrE-like_N"/>
</dbReference>
<evidence type="ECO:0000256" key="6">
    <source>
        <dbReference type="ARBA" id="ARBA00034125"/>
    </source>
</evidence>
<comment type="subcellular location">
    <subcellularLocation>
        <location evidence="1">Cell membrane</location>
        <topology evidence="1">Multi-pass membrane protein</topology>
    </subcellularLocation>
</comment>
<reference evidence="9 10" key="1">
    <citation type="submission" date="2017-12" db="EMBL/GenBank/DDBJ databases">
        <title>Phylogenetic diversity of female urinary microbiome.</title>
        <authorList>
            <person name="Thomas-White K."/>
            <person name="Wolfe A.J."/>
        </authorList>
    </citation>
    <scope>NUCLEOTIDE SEQUENCE [LARGE SCALE GENOMIC DNA]</scope>
    <source>
        <strain evidence="9 10">UMB0119</strain>
    </source>
</reference>
<dbReference type="PANTHER" id="PTHR34390:SF2">
    <property type="entry name" value="SUCCINATE TRANSPORTER SUBUNIT YJJP-RELATED"/>
    <property type="match status" value="1"/>
</dbReference>
<name>A0A2I1M3J3_9FIRM</name>
<protein>
    <submittedName>
        <fullName evidence="9">Threonine/serine exporter</fullName>
    </submittedName>
</protein>
<keyword evidence="3 7" id="KW-0812">Transmembrane</keyword>
<evidence type="ECO:0000256" key="1">
    <source>
        <dbReference type="ARBA" id="ARBA00004651"/>
    </source>
</evidence>
<feature type="transmembrane region" description="Helical" evidence="7">
    <location>
        <begin position="228"/>
        <end position="253"/>
    </location>
</feature>
<evidence type="ECO:0000313" key="10">
    <source>
        <dbReference type="Proteomes" id="UP000234335"/>
    </source>
</evidence>
<dbReference type="GO" id="GO:0015744">
    <property type="term" value="P:succinate transport"/>
    <property type="evidence" value="ECO:0007669"/>
    <property type="project" value="TreeGrafter"/>
</dbReference>
<feature type="transmembrane region" description="Helical" evidence="7">
    <location>
        <begin position="138"/>
        <end position="159"/>
    </location>
</feature>
<evidence type="ECO:0000256" key="5">
    <source>
        <dbReference type="ARBA" id="ARBA00023136"/>
    </source>
</evidence>
<dbReference type="PANTHER" id="PTHR34390">
    <property type="entry name" value="UPF0442 PROTEIN YJJB-RELATED"/>
    <property type="match status" value="1"/>
</dbReference>
<organism evidence="9 10">
    <name type="scientific">Anaerococcus octavius</name>
    <dbReference type="NCBI Taxonomy" id="54007"/>
    <lineage>
        <taxon>Bacteria</taxon>
        <taxon>Bacillati</taxon>
        <taxon>Bacillota</taxon>
        <taxon>Tissierellia</taxon>
        <taxon>Tissierellales</taxon>
        <taxon>Peptoniphilaceae</taxon>
        <taxon>Anaerococcus</taxon>
    </lineage>
</organism>
<keyword evidence="4 7" id="KW-1133">Transmembrane helix</keyword>
<comment type="caution">
    <text evidence="9">The sequence shown here is derived from an EMBL/GenBank/DDBJ whole genome shotgun (WGS) entry which is preliminary data.</text>
</comment>
<feature type="transmembrane region" description="Helical" evidence="7">
    <location>
        <begin position="197"/>
        <end position="216"/>
    </location>
</feature>
<feature type="domain" description="Threonine/serine exporter-like N-terminal" evidence="8">
    <location>
        <begin position="18"/>
        <end position="254"/>
    </location>
</feature>
<evidence type="ECO:0000259" key="8">
    <source>
        <dbReference type="Pfam" id="PF06738"/>
    </source>
</evidence>
<dbReference type="GO" id="GO:0022857">
    <property type="term" value="F:transmembrane transporter activity"/>
    <property type="evidence" value="ECO:0007669"/>
    <property type="project" value="InterPro"/>
</dbReference>
<gene>
    <name evidence="9" type="ORF">CYJ34_09290</name>
</gene>
<sequence length="259" mass="28608">MTNEKIKTLEEAVILSEIASSAGALMLANGAEIYRVEDTVERIIRSKEAIKDVDVFSSYNMIMISFSYKGEIHTNMRRVRNRGNNLYYVDRVNTFSRNFSAGLYSLDEALMEIDKIKKEKSVPIYLKSLGATLAAGSYSILLGGNIIEVISSFAIGYIAYKFSLFLEREKINFFVVHFLYGFVLSFLALLTNEITPVSINILIISGMMAFVPGVMLTNAMRDLMSGDALSGITGTAMAILISVALAVGVATPISVWRLF</sequence>
<comment type="similarity">
    <text evidence="6">Belongs to the ThrE exporter (TC 2.A.79) family.</text>
</comment>
<keyword evidence="5 7" id="KW-0472">Membrane</keyword>
<feature type="transmembrane region" description="Helical" evidence="7">
    <location>
        <begin position="171"/>
        <end position="191"/>
    </location>
</feature>
<dbReference type="AlphaFoldDB" id="A0A2I1M3J3"/>
<evidence type="ECO:0000256" key="3">
    <source>
        <dbReference type="ARBA" id="ARBA00022692"/>
    </source>
</evidence>
<keyword evidence="2" id="KW-1003">Cell membrane</keyword>
<dbReference type="Proteomes" id="UP000234335">
    <property type="component" value="Unassembled WGS sequence"/>
</dbReference>
<evidence type="ECO:0000256" key="7">
    <source>
        <dbReference type="SAM" id="Phobius"/>
    </source>
</evidence>